<sequence>MENRNLEVYHFSLYSTDDLKTKVDYSNIYGKDIYDILKSDLIKFLDDLGPNQVFGKTINIDSVEGKSVLKSNNTLRIISGKIKVGDDDGKEQDFTNGGKMKEVVYTKKKGTYARRPFYFMIIAPKNKKVGFIILEKEGVHSCKKTFIKALQIFVKQKLSSLLLREEKFIEDDIIKNYISNGNYDKISLTRSKLPKDLCDLYLGDYEEDGEYQIELNILNPLGVIDENLNYRINKKLNHIET</sequence>
<keyword evidence="2" id="KW-1185">Reference proteome</keyword>
<evidence type="ECO:0000313" key="1">
    <source>
        <dbReference type="EMBL" id="PWA05417.1"/>
    </source>
</evidence>
<name>A0A2U1JJV3_9FLAO</name>
<dbReference type="Proteomes" id="UP000245449">
    <property type="component" value="Unassembled WGS sequence"/>
</dbReference>
<proteinExistence type="predicted"/>
<accession>A0A2U1JJV3</accession>
<dbReference type="RefSeq" id="WP_116724728.1">
    <property type="nucleotide sequence ID" value="NZ_QCZI01000007.1"/>
</dbReference>
<organism evidence="1 2">
    <name type="scientific">Flavobacterium psychrotolerans</name>
    <dbReference type="NCBI Taxonomy" id="2169410"/>
    <lineage>
        <taxon>Bacteria</taxon>
        <taxon>Pseudomonadati</taxon>
        <taxon>Bacteroidota</taxon>
        <taxon>Flavobacteriia</taxon>
        <taxon>Flavobacteriales</taxon>
        <taxon>Flavobacteriaceae</taxon>
        <taxon>Flavobacterium</taxon>
    </lineage>
</organism>
<comment type="caution">
    <text evidence="1">The sequence shown here is derived from an EMBL/GenBank/DDBJ whole genome shotgun (WGS) entry which is preliminary data.</text>
</comment>
<evidence type="ECO:0000313" key="2">
    <source>
        <dbReference type="Proteomes" id="UP000245449"/>
    </source>
</evidence>
<reference evidence="1 2" key="1">
    <citation type="submission" date="2018-04" db="EMBL/GenBank/DDBJ databases">
        <title>Flavobacterium sp. nov., isolated from glacier ice.</title>
        <authorList>
            <person name="Liu Q."/>
            <person name="Xin Y.-H."/>
        </authorList>
    </citation>
    <scope>NUCLEOTIDE SEQUENCE [LARGE SCALE GENOMIC DNA]</scope>
    <source>
        <strain evidence="1 2">RB1R5</strain>
    </source>
</reference>
<dbReference type="EMBL" id="QCZI01000007">
    <property type="protein sequence ID" value="PWA05417.1"/>
    <property type="molecule type" value="Genomic_DNA"/>
</dbReference>
<gene>
    <name evidence="1" type="ORF">DB895_07420</name>
</gene>
<dbReference type="AlphaFoldDB" id="A0A2U1JJV3"/>
<dbReference type="OrthoDB" id="1360643at2"/>
<protein>
    <submittedName>
        <fullName evidence="1">Uncharacterized protein</fullName>
    </submittedName>
</protein>